<evidence type="ECO:0000256" key="5">
    <source>
        <dbReference type="ARBA" id="ARBA00022573"/>
    </source>
</evidence>
<evidence type="ECO:0000259" key="10">
    <source>
        <dbReference type="Pfam" id="PF00155"/>
    </source>
</evidence>
<dbReference type="CDD" id="cd00609">
    <property type="entry name" value="AAT_like"/>
    <property type="match status" value="1"/>
</dbReference>
<dbReference type="EC" id="4.1.1.81" evidence="4"/>
<feature type="domain" description="Aminotransferase class I/classII large" evidence="10">
    <location>
        <begin position="23"/>
        <end position="351"/>
    </location>
</feature>
<keyword evidence="5" id="KW-0169">Cobalamin biosynthesis</keyword>
<evidence type="ECO:0000256" key="3">
    <source>
        <dbReference type="ARBA" id="ARBA00004953"/>
    </source>
</evidence>
<protein>
    <recommendedName>
        <fullName evidence="4">threonine-phosphate decarboxylase</fullName>
        <ecNumber evidence="4">4.1.1.81</ecNumber>
    </recommendedName>
    <alternativeName>
        <fullName evidence="8">L-threonine-O-3-phosphate decarboxylase</fullName>
    </alternativeName>
</protein>
<dbReference type="InterPro" id="IPR015422">
    <property type="entry name" value="PyrdxlP-dep_Trfase_small"/>
</dbReference>
<dbReference type="NCBIfam" id="TIGR01140">
    <property type="entry name" value="L_thr_O3P_dcar"/>
    <property type="match status" value="1"/>
</dbReference>
<dbReference type="PANTHER" id="PTHR42885:SF1">
    <property type="entry name" value="THREONINE-PHOSPHATE DECARBOXYLASE"/>
    <property type="match status" value="1"/>
</dbReference>
<sequence length="359" mass="41676">MKKAKHGGNIYEIAQRLSIKKEEIIDFSANINPLGVPKSFKKALVENMDVIENYPDPEYNTLIEDIATYHGLEKEYITVGNGATEVIFSMISNLKPKKSLILAPTFLEYERALLRSGSYVNYYYLKEENNFQVDEQFLEAIDEKLDLVVICNPNNPTSQLIGREEMTKILECCKKKNINLMIDEAFTDFVDDPNSVSMMPFIKDYDNLYIIKALTKFYALAGLRIGYGITVNVNLLEKIKDHKEPWTINSYAAMAGMVLKDKDYIKESRAWILSERAYFYDALKKIDKIKVYKPASNYILFQLLNEKKDIREALLQKKILIRSCNNYKNLDPSFYRIAIKNREQNEKFINAFKEVLYEG</sequence>
<reference evidence="11 12" key="1">
    <citation type="submission" date="2019-03" db="EMBL/GenBank/DDBJ databases">
        <title>Genomic Encyclopedia of Type Strains, Phase IV (KMG-IV): sequencing the most valuable type-strain genomes for metagenomic binning, comparative biology and taxonomic classification.</title>
        <authorList>
            <person name="Goeker M."/>
        </authorList>
    </citation>
    <scope>NUCLEOTIDE SEQUENCE [LARGE SCALE GENOMIC DNA]</scope>
    <source>
        <strain evidence="11 12">DSM 102940</strain>
    </source>
</reference>
<dbReference type="InterPro" id="IPR015424">
    <property type="entry name" value="PyrdxlP-dep_Trfase"/>
</dbReference>
<dbReference type="InterPro" id="IPR004839">
    <property type="entry name" value="Aminotransferase_I/II_large"/>
</dbReference>
<dbReference type="InterPro" id="IPR005860">
    <property type="entry name" value="CobD"/>
</dbReference>
<evidence type="ECO:0000256" key="6">
    <source>
        <dbReference type="ARBA" id="ARBA00022898"/>
    </source>
</evidence>
<comment type="catalytic activity">
    <reaction evidence="9">
        <text>O-phospho-L-threonine + H(+) = (R)-1-aminopropan-2-yl phosphate + CO2</text>
        <dbReference type="Rhea" id="RHEA:11492"/>
        <dbReference type="ChEBI" id="CHEBI:15378"/>
        <dbReference type="ChEBI" id="CHEBI:16526"/>
        <dbReference type="ChEBI" id="CHEBI:58563"/>
        <dbReference type="ChEBI" id="CHEBI:58675"/>
        <dbReference type="EC" id="4.1.1.81"/>
    </reaction>
</comment>
<evidence type="ECO:0000256" key="4">
    <source>
        <dbReference type="ARBA" id="ARBA00012285"/>
    </source>
</evidence>
<evidence type="ECO:0000313" key="12">
    <source>
        <dbReference type="Proteomes" id="UP000294919"/>
    </source>
</evidence>
<name>A0A4V2SCJ4_9FIRM</name>
<comment type="pathway">
    <text evidence="3">Cofactor biosynthesis; adenosylcobalamin biosynthesis.</text>
</comment>
<dbReference type="RefSeq" id="WP_132242436.1">
    <property type="nucleotide sequence ID" value="NZ_SLWV01000002.1"/>
</dbReference>
<dbReference type="Gene3D" id="3.90.1150.10">
    <property type="entry name" value="Aspartate Aminotransferase, domain 1"/>
    <property type="match status" value="1"/>
</dbReference>
<proteinExistence type="predicted"/>
<dbReference type="GO" id="GO:0048472">
    <property type="term" value="F:threonine-phosphate decarboxylase activity"/>
    <property type="evidence" value="ECO:0007669"/>
    <property type="project" value="UniProtKB-EC"/>
</dbReference>
<evidence type="ECO:0000256" key="8">
    <source>
        <dbReference type="ARBA" id="ARBA00029996"/>
    </source>
</evidence>
<keyword evidence="6" id="KW-0663">Pyridoxal phosphate</keyword>
<evidence type="ECO:0000256" key="2">
    <source>
        <dbReference type="ARBA" id="ARBA00003444"/>
    </source>
</evidence>
<dbReference type="Proteomes" id="UP000294919">
    <property type="component" value="Unassembled WGS sequence"/>
</dbReference>
<evidence type="ECO:0000256" key="9">
    <source>
        <dbReference type="ARBA" id="ARBA00048531"/>
    </source>
</evidence>
<gene>
    <name evidence="11" type="ORF">EV214_102222</name>
</gene>
<accession>A0A4V2SCJ4</accession>
<evidence type="ECO:0000256" key="1">
    <source>
        <dbReference type="ARBA" id="ARBA00001933"/>
    </source>
</evidence>
<organism evidence="11 12">
    <name type="scientific">Marinisporobacter balticus</name>
    <dbReference type="NCBI Taxonomy" id="2018667"/>
    <lineage>
        <taxon>Bacteria</taxon>
        <taxon>Bacillati</taxon>
        <taxon>Bacillota</taxon>
        <taxon>Clostridia</taxon>
        <taxon>Peptostreptococcales</taxon>
        <taxon>Thermotaleaceae</taxon>
        <taxon>Marinisporobacter</taxon>
    </lineage>
</organism>
<dbReference type="GO" id="GO:0030170">
    <property type="term" value="F:pyridoxal phosphate binding"/>
    <property type="evidence" value="ECO:0007669"/>
    <property type="project" value="InterPro"/>
</dbReference>
<comment type="cofactor">
    <cofactor evidence="1">
        <name>pyridoxal 5'-phosphate</name>
        <dbReference type="ChEBI" id="CHEBI:597326"/>
    </cofactor>
</comment>
<comment type="function">
    <text evidence="2">Decarboxylates L-threonine-O-3-phosphate to yield (R)-1-amino-2-propanol O-2-phosphate, the precursor for the linkage between the nucleotide loop and the corrin ring in cobalamin.</text>
</comment>
<dbReference type="SUPFAM" id="SSF53383">
    <property type="entry name" value="PLP-dependent transferases"/>
    <property type="match status" value="1"/>
</dbReference>
<dbReference type="GO" id="GO:0009236">
    <property type="term" value="P:cobalamin biosynthetic process"/>
    <property type="evidence" value="ECO:0007669"/>
    <property type="project" value="UniProtKB-UniPathway"/>
</dbReference>
<dbReference type="UniPathway" id="UPA00148"/>
<dbReference type="OrthoDB" id="9813612at2"/>
<keyword evidence="7" id="KW-0456">Lyase</keyword>
<dbReference type="PANTHER" id="PTHR42885">
    <property type="entry name" value="HISTIDINOL-PHOSPHATE AMINOTRANSFERASE-RELATED"/>
    <property type="match status" value="1"/>
</dbReference>
<keyword evidence="12" id="KW-1185">Reference proteome</keyword>
<dbReference type="Pfam" id="PF00155">
    <property type="entry name" value="Aminotran_1_2"/>
    <property type="match status" value="1"/>
</dbReference>
<dbReference type="InterPro" id="IPR015421">
    <property type="entry name" value="PyrdxlP-dep_Trfase_major"/>
</dbReference>
<dbReference type="EMBL" id="SLWV01000002">
    <property type="protein sequence ID" value="TCO79500.1"/>
    <property type="molecule type" value="Genomic_DNA"/>
</dbReference>
<dbReference type="AlphaFoldDB" id="A0A4V2SCJ4"/>
<comment type="caution">
    <text evidence="11">The sequence shown here is derived from an EMBL/GenBank/DDBJ whole genome shotgun (WGS) entry which is preliminary data.</text>
</comment>
<evidence type="ECO:0000313" key="11">
    <source>
        <dbReference type="EMBL" id="TCO79500.1"/>
    </source>
</evidence>
<evidence type="ECO:0000256" key="7">
    <source>
        <dbReference type="ARBA" id="ARBA00023239"/>
    </source>
</evidence>
<dbReference type="Gene3D" id="3.40.640.10">
    <property type="entry name" value="Type I PLP-dependent aspartate aminotransferase-like (Major domain)"/>
    <property type="match status" value="1"/>
</dbReference>